<dbReference type="AlphaFoldDB" id="A0A1C6K2I1"/>
<gene>
    <name evidence="1" type="ORF">SAMEA3545359_02542</name>
</gene>
<name>A0A1C6K2I1_9FIRM</name>
<proteinExistence type="predicted"/>
<accession>A0A1C6K2I1</accession>
<sequence>MKLITMLFLVVLAALGLWEVVRMLGDRLDSCRRRQLTLMLPLQGDERDLENILHNLKNTQEYSCFRCQVYLLAEKPLTGECGQVLRRFLADCPMQLQVLSATQLPDLASGRVVRP</sequence>
<organism evidence="1">
    <name type="scientific">uncultured Anaerotruncus sp</name>
    <dbReference type="NCBI Taxonomy" id="905011"/>
    <lineage>
        <taxon>Bacteria</taxon>
        <taxon>Bacillati</taxon>
        <taxon>Bacillota</taxon>
        <taxon>Clostridia</taxon>
        <taxon>Eubacteriales</taxon>
        <taxon>Oscillospiraceae</taxon>
        <taxon>Anaerotruncus</taxon>
        <taxon>environmental samples</taxon>
    </lineage>
</organism>
<dbReference type="EMBL" id="FMHG01000002">
    <property type="protein sequence ID" value="SCJ88205.1"/>
    <property type="molecule type" value="Genomic_DNA"/>
</dbReference>
<evidence type="ECO:0000313" key="1">
    <source>
        <dbReference type="EMBL" id="SCJ88205.1"/>
    </source>
</evidence>
<reference evidence="1" key="1">
    <citation type="submission" date="2015-09" db="EMBL/GenBank/DDBJ databases">
        <authorList>
            <consortium name="Pathogen Informatics"/>
        </authorList>
    </citation>
    <scope>NUCLEOTIDE SEQUENCE</scope>
    <source>
        <strain evidence="1">2789STDY5834896</strain>
    </source>
</reference>
<protein>
    <submittedName>
        <fullName evidence="1">Uncharacterized protein</fullName>
    </submittedName>
</protein>